<sequence>MNQYPLIFLACILAGFALTRVPLTGFLAPVEPLAFIVGVLTVLLFSSVLIFRGVVALFNRNI</sequence>
<keyword evidence="3" id="KW-1185">Reference proteome</keyword>
<dbReference type="EMBL" id="CP018866">
    <property type="protein sequence ID" value="AST92363.1"/>
    <property type="molecule type" value="Genomic_DNA"/>
</dbReference>
<keyword evidence="1" id="KW-0812">Transmembrane</keyword>
<dbReference type="AlphaFoldDB" id="A0A223KSR8"/>
<dbReference type="Proteomes" id="UP000215224">
    <property type="component" value="Chromosome"/>
</dbReference>
<gene>
    <name evidence="2" type="ORF">BC6307_14220</name>
</gene>
<proteinExistence type="predicted"/>
<name>A0A223KSR8_9BACI</name>
<organism evidence="2 3">
    <name type="scientific">Sutcliffiella cohnii</name>
    <dbReference type="NCBI Taxonomy" id="33932"/>
    <lineage>
        <taxon>Bacteria</taxon>
        <taxon>Bacillati</taxon>
        <taxon>Bacillota</taxon>
        <taxon>Bacilli</taxon>
        <taxon>Bacillales</taxon>
        <taxon>Bacillaceae</taxon>
        <taxon>Sutcliffiella</taxon>
    </lineage>
</organism>
<dbReference type="STRING" id="1314751.GCA_001591425_01623"/>
<reference evidence="2 3" key="1">
    <citation type="submission" date="2016-12" db="EMBL/GenBank/DDBJ databases">
        <title>The whole genome sequencing and assembly of Bacillus cohnii DSM 6307T strain.</title>
        <authorList>
            <person name="Lee Y.-J."/>
            <person name="Yi H."/>
            <person name="Bahn Y.-S."/>
            <person name="Kim J.F."/>
            <person name="Lee D.-W."/>
        </authorList>
    </citation>
    <scope>NUCLEOTIDE SEQUENCE [LARGE SCALE GENOMIC DNA]</scope>
    <source>
        <strain evidence="2 3">DSM 6307</strain>
    </source>
</reference>
<evidence type="ECO:0000313" key="2">
    <source>
        <dbReference type="EMBL" id="AST92363.1"/>
    </source>
</evidence>
<keyword evidence="1" id="KW-1133">Transmembrane helix</keyword>
<accession>A0A223KSR8</accession>
<feature type="transmembrane region" description="Helical" evidence="1">
    <location>
        <begin position="33"/>
        <end position="58"/>
    </location>
</feature>
<protein>
    <submittedName>
        <fullName evidence="2">Uncharacterized protein</fullName>
    </submittedName>
</protein>
<evidence type="ECO:0000256" key="1">
    <source>
        <dbReference type="SAM" id="Phobius"/>
    </source>
</evidence>
<dbReference type="KEGG" id="bcoh:BC6307_14220"/>
<evidence type="ECO:0000313" key="3">
    <source>
        <dbReference type="Proteomes" id="UP000215224"/>
    </source>
</evidence>
<dbReference type="RefSeq" id="WP_066414474.1">
    <property type="nucleotide sequence ID" value="NZ_CP018866.1"/>
</dbReference>
<keyword evidence="1" id="KW-0472">Membrane</keyword>